<comment type="similarity">
    <text evidence="6">Belongs to the TVP38/TMEM64 family.</text>
</comment>
<dbReference type="PANTHER" id="PTHR12677:SF59">
    <property type="entry name" value="GOLGI APPARATUS MEMBRANE PROTEIN TVP38-RELATED"/>
    <property type="match status" value="1"/>
</dbReference>
<keyword evidence="9" id="KW-1185">Reference proteome</keyword>
<feature type="transmembrane region" description="Helical" evidence="6">
    <location>
        <begin position="162"/>
        <end position="182"/>
    </location>
</feature>
<dbReference type="InterPro" id="IPR032816">
    <property type="entry name" value="VTT_dom"/>
</dbReference>
<feature type="transmembrane region" description="Helical" evidence="6">
    <location>
        <begin position="12"/>
        <end position="32"/>
    </location>
</feature>
<dbReference type="Proteomes" id="UP001304300">
    <property type="component" value="Chromosome"/>
</dbReference>
<feature type="transmembrane region" description="Helical" evidence="6">
    <location>
        <begin position="52"/>
        <end position="78"/>
    </location>
</feature>
<evidence type="ECO:0000313" key="9">
    <source>
        <dbReference type="Proteomes" id="UP001304300"/>
    </source>
</evidence>
<dbReference type="RefSeq" id="WP_317835494.1">
    <property type="nucleotide sequence ID" value="NZ_CP136920.1"/>
</dbReference>
<accession>A0AAQ3QXK9</accession>
<keyword evidence="5 6" id="KW-0472">Membrane</keyword>
<sequence>MLKAAPTKSQIIVLICLLGVISVVGLYVFYSYVDMAQVDEVLGQAMEVLAELHPVVFFLIIALLPLFGCPLSPLLIAAGVIYGPYMGLLIGIVGLAFNDAIGYWLASSVFRRWIEAFIEKRGWRIPMIPDAEAAKVVAIFRLTPGFPLPAQSYLLGLARVPFFTYMWVSLLAQLIPASGFVITGGSIFEGSWGLIFIGVSLIVVMALAAKVALKYYGKQQFLQPEAANPDAINAD</sequence>
<evidence type="ECO:0000256" key="3">
    <source>
        <dbReference type="ARBA" id="ARBA00022692"/>
    </source>
</evidence>
<dbReference type="InterPro" id="IPR015414">
    <property type="entry name" value="TMEM64"/>
</dbReference>
<evidence type="ECO:0000259" key="7">
    <source>
        <dbReference type="Pfam" id="PF09335"/>
    </source>
</evidence>
<comment type="subcellular location">
    <subcellularLocation>
        <location evidence="1 6">Cell membrane</location>
        <topology evidence="1 6">Multi-pass membrane protein</topology>
    </subcellularLocation>
</comment>
<dbReference type="Pfam" id="PF09335">
    <property type="entry name" value="VTT_dom"/>
    <property type="match status" value="1"/>
</dbReference>
<dbReference type="KEGG" id="puo:RZN69_07630"/>
<evidence type="ECO:0000256" key="2">
    <source>
        <dbReference type="ARBA" id="ARBA00022475"/>
    </source>
</evidence>
<keyword evidence="3 6" id="KW-0812">Transmembrane</keyword>
<keyword evidence="2 6" id="KW-1003">Cell membrane</keyword>
<evidence type="ECO:0000313" key="8">
    <source>
        <dbReference type="EMBL" id="WOO42960.1"/>
    </source>
</evidence>
<feature type="transmembrane region" description="Helical" evidence="6">
    <location>
        <begin position="85"/>
        <end position="106"/>
    </location>
</feature>
<proteinExistence type="inferred from homology"/>
<evidence type="ECO:0000256" key="5">
    <source>
        <dbReference type="ARBA" id="ARBA00023136"/>
    </source>
</evidence>
<evidence type="ECO:0000256" key="4">
    <source>
        <dbReference type="ARBA" id="ARBA00022989"/>
    </source>
</evidence>
<dbReference type="EMBL" id="CP136920">
    <property type="protein sequence ID" value="WOO42960.1"/>
    <property type="molecule type" value="Genomic_DNA"/>
</dbReference>
<feature type="transmembrane region" description="Helical" evidence="6">
    <location>
        <begin position="194"/>
        <end position="213"/>
    </location>
</feature>
<dbReference type="AlphaFoldDB" id="A0AAQ3QXK9"/>
<keyword evidence="4 6" id="KW-1133">Transmembrane helix</keyword>
<organism evidence="8 9">
    <name type="scientific">Rubellicoccus peritrichatus</name>
    <dbReference type="NCBI Taxonomy" id="3080537"/>
    <lineage>
        <taxon>Bacteria</taxon>
        <taxon>Pseudomonadati</taxon>
        <taxon>Verrucomicrobiota</taxon>
        <taxon>Opitutia</taxon>
        <taxon>Puniceicoccales</taxon>
        <taxon>Cerasicoccaceae</taxon>
        <taxon>Rubellicoccus</taxon>
    </lineage>
</organism>
<name>A0AAQ3QXK9_9BACT</name>
<reference evidence="8 9" key="1">
    <citation type="submission" date="2023-10" db="EMBL/GenBank/DDBJ databases">
        <title>Rubellicoccus peritrichatus gen. nov., sp. nov., isolated from an algae of coral reef tank.</title>
        <authorList>
            <person name="Luo J."/>
        </authorList>
    </citation>
    <scope>NUCLEOTIDE SEQUENCE [LARGE SCALE GENOMIC DNA]</scope>
    <source>
        <strain evidence="8 9">CR14</strain>
    </source>
</reference>
<dbReference type="PANTHER" id="PTHR12677">
    <property type="entry name" value="GOLGI APPARATUS MEMBRANE PROTEIN TVP38-RELATED"/>
    <property type="match status" value="1"/>
</dbReference>
<evidence type="ECO:0000256" key="6">
    <source>
        <dbReference type="RuleBase" id="RU366058"/>
    </source>
</evidence>
<evidence type="ECO:0000256" key="1">
    <source>
        <dbReference type="ARBA" id="ARBA00004651"/>
    </source>
</evidence>
<dbReference type="GO" id="GO:0005886">
    <property type="term" value="C:plasma membrane"/>
    <property type="evidence" value="ECO:0007669"/>
    <property type="project" value="UniProtKB-SubCell"/>
</dbReference>
<gene>
    <name evidence="8" type="ORF">RZN69_07630</name>
</gene>
<feature type="domain" description="VTT" evidence="7">
    <location>
        <begin position="70"/>
        <end position="184"/>
    </location>
</feature>
<protein>
    <recommendedName>
        <fullName evidence="6">TVP38/TMEM64 family membrane protein</fullName>
    </recommendedName>
</protein>